<dbReference type="SUPFAM" id="SSF52540">
    <property type="entry name" value="P-loop containing nucleoside triphosphate hydrolases"/>
    <property type="match status" value="2"/>
</dbReference>
<comment type="caution">
    <text evidence="16">The sequence shown here is derived from an EMBL/GenBank/DDBJ whole genome shotgun (WGS) entry which is preliminary data.</text>
</comment>
<evidence type="ECO:0000313" key="17">
    <source>
        <dbReference type="Proteomes" id="UP000238218"/>
    </source>
</evidence>
<evidence type="ECO:0000256" key="7">
    <source>
        <dbReference type="ARBA" id="ARBA00022927"/>
    </source>
</evidence>
<evidence type="ECO:0000256" key="5">
    <source>
        <dbReference type="ARBA" id="ARBA00022741"/>
    </source>
</evidence>
<name>A0ABX5F5L4_9CHRO</name>
<evidence type="ECO:0000256" key="10">
    <source>
        <dbReference type="ARBA" id="ARBA00023136"/>
    </source>
</evidence>
<feature type="binding site" evidence="11">
    <location>
        <begin position="108"/>
        <end position="112"/>
    </location>
    <ligand>
        <name>ATP</name>
        <dbReference type="ChEBI" id="CHEBI:30616"/>
    </ligand>
</feature>
<dbReference type="InterPro" id="IPR011130">
    <property type="entry name" value="SecA_preprotein_X-link_dom"/>
</dbReference>
<evidence type="ECO:0000256" key="4">
    <source>
        <dbReference type="ARBA" id="ARBA00022475"/>
    </source>
</evidence>
<reference evidence="16 17" key="1">
    <citation type="submission" date="2018-03" db="EMBL/GenBank/DDBJ databases">
        <title>The ancient ancestry and fast evolution of plastids.</title>
        <authorList>
            <person name="Moore K.R."/>
            <person name="Magnabosco C."/>
            <person name="Momper L."/>
            <person name="Gold D.A."/>
            <person name="Bosak T."/>
            <person name="Fournier G.P."/>
        </authorList>
    </citation>
    <scope>NUCLEOTIDE SEQUENCE [LARGE SCALE GENOMIC DNA]</scope>
    <source>
        <strain evidence="16 17">CCALA 015</strain>
    </source>
</reference>
<keyword evidence="5 11" id="KW-0547">Nucleotide-binding</keyword>
<comment type="subcellular location">
    <subcellularLocation>
        <location evidence="11">Cell inner membrane</location>
        <topology evidence="11">Peripheral membrane protein</topology>
        <orientation evidence="11">Cytoplasmic side</orientation>
    </subcellularLocation>
    <subcellularLocation>
        <location evidence="11">Cellular thylakoid membrane</location>
        <topology evidence="11">Peripheral membrane protein</topology>
        <orientation evidence="11">Cytoplasmic side</orientation>
    </subcellularLocation>
    <subcellularLocation>
        <location evidence="11">Cytoplasm</location>
    </subcellularLocation>
    <subcellularLocation>
        <location evidence="1">Membrane</location>
        <topology evidence="1">Peripheral membrane protein</topology>
    </subcellularLocation>
</comment>
<evidence type="ECO:0000313" key="16">
    <source>
        <dbReference type="EMBL" id="PSB36653.1"/>
    </source>
</evidence>
<feature type="binding site" evidence="11">
    <location>
        <position position="90"/>
    </location>
    <ligand>
        <name>ATP</name>
        <dbReference type="ChEBI" id="CHEBI:30616"/>
    </ligand>
</feature>
<dbReference type="SMART" id="SM00958">
    <property type="entry name" value="SecA_PP_bind"/>
    <property type="match status" value="1"/>
</dbReference>
<feature type="domain" description="SecA family profile" evidence="15">
    <location>
        <begin position="1"/>
        <end position="723"/>
    </location>
</feature>
<dbReference type="PANTHER" id="PTHR30612:SF0">
    <property type="entry name" value="CHLOROPLAST PROTEIN-TRANSPORTING ATPASE"/>
    <property type="match status" value="1"/>
</dbReference>
<dbReference type="InterPro" id="IPR011116">
    <property type="entry name" value="SecA_Wing/Scaffold"/>
</dbReference>
<evidence type="ECO:0000256" key="1">
    <source>
        <dbReference type="ARBA" id="ARBA00004170"/>
    </source>
</evidence>
<keyword evidence="17" id="KW-1185">Reference proteome</keyword>
<keyword evidence="8 11" id="KW-1278">Translocase</keyword>
<comment type="catalytic activity">
    <reaction evidence="11">
        <text>ATP + H2O + cellular proteinSide 1 = ADP + phosphate + cellular proteinSide 2.</text>
        <dbReference type="EC" id="7.4.2.8"/>
    </reaction>
</comment>
<evidence type="ECO:0000256" key="13">
    <source>
        <dbReference type="SAM" id="MobiDB-lite"/>
    </source>
</evidence>
<dbReference type="InterPro" id="IPR014001">
    <property type="entry name" value="Helicase_ATP-bd"/>
</dbReference>
<dbReference type="InterPro" id="IPR044722">
    <property type="entry name" value="SecA_SF2_C"/>
</dbReference>
<comment type="subunit">
    <text evidence="11">Monomer and homodimer. Part of the essential Sec protein translocation apparatus which comprises SecA, SecYEG and auxiliary proteins SecDF. Other proteins may also be involved.</text>
</comment>
<dbReference type="InterPro" id="IPR036670">
    <property type="entry name" value="SecA_X-link_sf"/>
</dbReference>
<evidence type="ECO:0000256" key="9">
    <source>
        <dbReference type="ARBA" id="ARBA00023010"/>
    </source>
</evidence>
<sequence length="944" mass="106702">MLKLLLGDPNARKLKRYQPLVSDINLLEEEIEPLSDEELRGLTAEFRQKLEKPETAARRKALLDELLPQAFAVVREAGKRVLGMRHFDVQLIGGMVLHNGQIAEMKTGEGKTLVATLPAYLNALTGAGVHVVTVNDYLARRDAEWMGQIHRFLGLSVGLIQQDMSPPERRRNYACDITYATNSELGFDYLRDNMASDIAEVVQRDFHYCIIDEVDSILVDEARTPLIISGQIERPQEKYMQAARIAAELLRAAEMGKDGIDPEGDYEVDEKQRNVTLTDEGYQKAEQLLGVQDLFNPQDPWAHFINNALKAKELFVKDVNYIVRGSDAVIVDEFTGRVMPGRRWSDGLHQAIEAKESLPIQPETQTLASITYQNFFLLYPRLAGMTGTAKTEEVEFEKTYKLEVAVVPTNRVRSRSDWPDQVYKTETAKWQAVAAETAQVHRSGRPVLVGTTSVEKSELLSTLLQEQAIPHNLLNAKPENVEREAEIVAQAGRAGAVTIATNMAGRGTDIILGGNSDYMARLKLREVLLPRLVRPEEGHRPPVPLQRSTEAPAGFGGAVAPSSRPASEARAIGNLYPCSLSEETEKALAGFSRDLVAAWGDRALTVLELEDRIAQAAEKAPTDDPQIQRLRELIAQVRAEYDVVVKQEEAQVRAAGGLHVIGTERHESRRVDNQLRGRAGRQGDPGSTRFFLSLEDNLLRIFGGDRVAGLMNAFRVEEDMPIESGMLTRSLEGAQKKVETYYYDMRKQVFEYDEVMNNQRKAVYTERRRVLEGRELKQQVIGYGERTIDDIVEAYVNPDLPPEEWDLTRLVEKVKEFIYLLADLSPDQVSGLSMEELKAFLQEQMRNAYDIKEGQIEQMRPGLMREAERFFILQQIDTLWREHLQAMEALRESVGLRGYGQKDPLIEYKNEGYDMFLEMMTQMRRNVIYSMFMFQPQVPQAVTA</sequence>
<keyword evidence="9 11" id="KW-0811">Translocation</keyword>
<dbReference type="InterPro" id="IPR000185">
    <property type="entry name" value="SecA"/>
</dbReference>
<dbReference type="PROSITE" id="PS51192">
    <property type="entry name" value="HELICASE_ATP_BIND_1"/>
    <property type="match status" value="1"/>
</dbReference>
<dbReference type="EMBL" id="PVWP01000008">
    <property type="protein sequence ID" value="PSB36653.1"/>
    <property type="molecule type" value="Genomic_DNA"/>
</dbReference>
<evidence type="ECO:0000259" key="15">
    <source>
        <dbReference type="PROSITE" id="PS51196"/>
    </source>
</evidence>
<keyword evidence="10 11" id="KW-0472">Membrane</keyword>
<dbReference type="SMART" id="SM00957">
    <property type="entry name" value="SecA_DEAD"/>
    <property type="match status" value="1"/>
</dbReference>
<dbReference type="SUPFAM" id="SSF81886">
    <property type="entry name" value="Helical scaffold and wing domains of SecA"/>
    <property type="match status" value="1"/>
</dbReference>
<evidence type="ECO:0000259" key="14">
    <source>
        <dbReference type="PROSITE" id="PS51192"/>
    </source>
</evidence>
<dbReference type="Gene3D" id="1.10.3060.10">
    <property type="entry name" value="Helical scaffold and wing domains of SecA"/>
    <property type="match status" value="1"/>
</dbReference>
<dbReference type="CDD" id="cd18803">
    <property type="entry name" value="SF2_C_secA"/>
    <property type="match status" value="1"/>
</dbReference>
<evidence type="ECO:0000256" key="2">
    <source>
        <dbReference type="ARBA" id="ARBA00007650"/>
    </source>
</evidence>
<dbReference type="EC" id="7.4.2.8" evidence="11"/>
<dbReference type="InterPro" id="IPR014018">
    <property type="entry name" value="SecA_motor_DEAD"/>
</dbReference>
<dbReference type="InterPro" id="IPR036266">
    <property type="entry name" value="SecA_Wing/Scaffold_sf"/>
</dbReference>
<feature type="region of interest" description="Disordered" evidence="13">
    <location>
        <begin position="538"/>
        <end position="563"/>
    </location>
</feature>
<keyword evidence="11" id="KW-0793">Thylakoid</keyword>
<dbReference type="PRINTS" id="PR00906">
    <property type="entry name" value="SECA"/>
</dbReference>
<proteinExistence type="inferred from homology"/>
<dbReference type="Pfam" id="PF21090">
    <property type="entry name" value="P-loop_SecA"/>
    <property type="match status" value="1"/>
</dbReference>
<dbReference type="Pfam" id="PF07516">
    <property type="entry name" value="SecA_SW"/>
    <property type="match status" value="1"/>
</dbReference>
<feature type="binding site" evidence="11">
    <location>
        <position position="509"/>
    </location>
    <ligand>
        <name>ATP</name>
        <dbReference type="ChEBI" id="CHEBI:30616"/>
    </ligand>
</feature>
<keyword evidence="4" id="KW-1003">Cell membrane</keyword>
<dbReference type="SUPFAM" id="SSF81767">
    <property type="entry name" value="Pre-protein crosslinking domain of SecA"/>
    <property type="match status" value="1"/>
</dbReference>
<dbReference type="InterPro" id="IPR011115">
    <property type="entry name" value="SecA_DEAD"/>
</dbReference>
<dbReference type="CDD" id="cd17928">
    <property type="entry name" value="DEXDc_SecA"/>
    <property type="match status" value="1"/>
</dbReference>
<keyword evidence="6 11" id="KW-0067">ATP-binding</keyword>
<evidence type="ECO:0000256" key="11">
    <source>
        <dbReference type="HAMAP-Rule" id="MF_01382"/>
    </source>
</evidence>
<organism evidence="16 17">
    <name type="scientific">Aphanothece cf. minutissima CCALA 015</name>
    <dbReference type="NCBI Taxonomy" id="2107695"/>
    <lineage>
        <taxon>Bacteria</taxon>
        <taxon>Bacillati</taxon>
        <taxon>Cyanobacteriota</taxon>
        <taxon>Cyanophyceae</taxon>
        <taxon>Oscillatoriophycideae</taxon>
        <taxon>Chroococcales</taxon>
        <taxon>Aphanothecaceae</taxon>
        <taxon>Aphanothece</taxon>
    </lineage>
</organism>
<dbReference type="InterPro" id="IPR027417">
    <property type="entry name" value="P-loop_NTPase"/>
</dbReference>
<feature type="domain" description="Helicase ATP-binding" evidence="14">
    <location>
        <begin position="92"/>
        <end position="250"/>
    </location>
</feature>
<comment type="similarity">
    <text evidence="2 11 12">Belongs to the SecA family.</text>
</comment>
<comment type="function">
    <text evidence="11">Probably participates in protein translocation into and across both the cytoplasmic and thylakoid membranes in cyanobacterial cells.</text>
</comment>
<dbReference type="PROSITE" id="PS01312">
    <property type="entry name" value="SECA"/>
    <property type="match status" value="1"/>
</dbReference>
<dbReference type="PANTHER" id="PTHR30612">
    <property type="entry name" value="SECA INNER MEMBRANE COMPONENT OF SEC PROTEIN SECRETION SYSTEM"/>
    <property type="match status" value="1"/>
</dbReference>
<dbReference type="Gene3D" id="3.90.1440.10">
    <property type="entry name" value="SecA, preprotein cross-linking domain"/>
    <property type="match status" value="1"/>
</dbReference>
<keyword evidence="3 11" id="KW-0813">Transport</keyword>
<evidence type="ECO:0000256" key="8">
    <source>
        <dbReference type="ARBA" id="ARBA00022967"/>
    </source>
</evidence>
<dbReference type="Proteomes" id="UP000238218">
    <property type="component" value="Unassembled WGS sequence"/>
</dbReference>
<keyword evidence="11" id="KW-0963">Cytoplasm</keyword>
<dbReference type="Pfam" id="PF07517">
    <property type="entry name" value="SecA_DEAD"/>
    <property type="match status" value="1"/>
</dbReference>
<dbReference type="NCBIfam" id="TIGR00963">
    <property type="entry name" value="secA"/>
    <property type="match status" value="1"/>
</dbReference>
<comment type="function">
    <text evidence="11">Part of the Sec protein translocase complex. Interacts with the SecYEG preprotein conducting channel. Has a central role in coupling the hydrolysis of ATP to the transfer of proteins into and across the cell membrane, serving as an ATP-driven molecular motor driving the stepwise translocation of polypeptide chains across the membrane.</text>
</comment>
<gene>
    <name evidence="11" type="primary">secA</name>
    <name evidence="16" type="ORF">C7B81_11975</name>
</gene>
<evidence type="ECO:0000256" key="12">
    <source>
        <dbReference type="RuleBase" id="RU003874"/>
    </source>
</evidence>
<dbReference type="HAMAP" id="MF_01382">
    <property type="entry name" value="SecA"/>
    <property type="match status" value="1"/>
</dbReference>
<keyword evidence="7 11" id="KW-0653">Protein transport</keyword>
<evidence type="ECO:0000256" key="6">
    <source>
        <dbReference type="ARBA" id="ARBA00022840"/>
    </source>
</evidence>
<accession>A0ABX5F5L4</accession>
<dbReference type="PROSITE" id="PS51196">
    <property type="entry name" value="SECA_MOTOR_DEAD"/>
    <property type="match status" value="1"/>
</dbReference>
<protein>
    <recommendedName>
        <fullName evidence="11 12">Protein translocase subunit SecA</fullName>
        <ecNumber evidence="11">7.4.2.8</ecNumber>
    </recommendedName>
</protein>
<dbReference type="Pfam" id="PF01043">
    <property type="entry name" value="SecA_PP_bind"/>
    <property type="match status" value="1"/>
</dbReference>
<dbReference type="Gene3D" id="3.40.50.300">
    <property type="entry name" value="P-loop containing nucleotide triphosphate hydrolases"/>
    <property type="match status" value="2"/>
</dbReference>
<evidence type="ECO:0000256" key="3">
    <source>
        <dbReference type="ARBA" id="ARBA00022448"/>
    </source>
</evidence>
<dbReference type="InterPro" id="IPR020937">
    <property type="entry name" value="SecA_CS"/>
</dbReference>
<dbReference type="RefSeq" id="WP_106222024.1">
    <property type="nucleotide sequence ID" value="NZ_PVWP01000008.1"/>
</dbReference>